<dbReference type="Gene3D" id="1.10.150.240">
    <property type="entry name" value="Putative phosphatase, domain 2"/>
    <property type="match status" value="1"/>
</dbReference>
<dbReference type="SUPFAM" id="SSF56784">
    <property type="entry name" value="HAD-like"/>
    <property type="match status" value="1"/>
</dbReference>
<dbReference type="Gene3D" id="3.40.50.1000">
    <property type="entry name" value="HAD superfamily/HAD-like"/>
    <property type="match status" value="1"/>
</dbReference>
<evidence type="ECO:0000256" key="1">
    <source>
        <dbReference type="ARBA" id="ARBA00022801"/>
    </source>
</evidence>
<reference evidence="2 3" key="1">
    <citation type="journal article" date="2012" name="PLoS Pathog.">
        <title>Diverse lifestyles and strategies of plant pathogenesis encoded in the genomes of eighteen Dothideomycetes fungi.</title>
        <authorList>
            <person name="Ohm R.A."/>
            <person name="Feau N."/>
            <person name="Henrissat B."/>
            <person name="Schoch C.L."/>
            <person name="Horwitz B.A."/>
            <person name="Barry K.W."/>
            <person name="Condon B.J."/>
            <person name="Copeland A.C."/>
            <person name="Dhillon B."/>
            <person name="Glaser F."/>
            <person name="Hesse C.N."/>
            <person name="Kosti I."/>
            <person name="LaButti K."/>
            <person name="Lindquist E.A."/>
            <person name="Lucas S."/>
            <person name="Salamov A.A."/>
            <person name="Bradshaw R.E."/>
            <person name="Ciuffetti L."/>
            <person name="Hamelin R.C."/>
            <person name="Kema G.H.J."/>
            <person name="Lawrence C."/>
            <person name="Scott J.A."/>
            <person name="Spatafora J.W."/>
            <person name="Turgeon B.G."/>
            <person name="de Wit P.J.G.M."/>
            <person name="Zhong S."/>
            <person name="Goodwin S.B."/>
            <person name="Grigoriev I.V."/>
        </authorList>
    </citation>
    <scope>NUCLEOTIDE SEQUENCE [LARGE SCALE GENOMIC DNA]</scope>
    <source>
        <strain evidence="3">C5 / ATCC 48332 / race O</strain>
    </source>
</reference>
<evidence type="ECO:0000313" key="2">
    <source>
        <dbReference type="EMBL" id="EMD84902.1"/>
    </source>
</evidence>
<dbReference type="Pfam" id="PF00702">
    <property type="entry name" value="Hydrolase"/>
    <property type="match status" value="1"/>
</dbReference>
<dbReference type="PANTHER" id="PTHR43316:SF4">
    <property type="entry name" value="ACID DEHALOGENASE, PUTATIVE (AFU_ORTHOLOGUE AFUA_8G05870)-RELATED"/>
    <property type="match status" value="1"/>
</dbReference>
<dbReference type="InterPro" id="IPR023214">
    <property type="entry name" value="HAD_sf"/>
</dbReference>
<gene>
    <name evidence="2" type="ORF">COCHEDRAFT_1229284</name>
</gene>
<dbReference type="HOGENOM" id="CLU_045011_2_0_1"/>
<dbReference type="OMA" id="CVQGYSE"/>
<proteinExistence type="predicted"/>
<sequence>MSMGVLLYRSVIAPVHHGEMMKRVDSCSYNNIKFVFISSLAFKSHILTPQLLSLPYQLVIDPALQETTKQTTKKGGTKKEKIMSSSKKHVVFDVVGTCVSFDAFYEAIDSTIGAKLRQHTITAQHFGFSWQTSAEIEFTFFSIHGGYKPYKDLLSGFFYRTLSLCGVQDPKSIFTDEERDRCVEGYSALKMRPGCHEMFQILRDNGFTIWALTTGDVKRVSGYFERANLHMPLENLVSCDSVGVAKPSLAAYRVMWDRLGENDVKWFAAGHMWDVTAATKVGFRGAFTTVYEKDACLDVFTEAKIEVVEDSMVGLARAIVEKSA</sequence>
<organism evidence="2 3">
    <name type="scientific">Cochliobolus heterostrophus (strain C5 / ATCC 48332 / race O)</name>
    <name type="common">Southern corn leaf blight fungus</name>
    <name type="synonym">Bipolaris maydis</name>
    <dbReference type="NCBI Taxonomy" id="701091"/>
    <lineage>
        <taxon>Eukaryota</taxon>
        <taxon>Fungi</taxon>
        <taxon>Dikarya</taxon>
        <taxon>Ascomycota</taxon>
        <taxon>Pezizomycotina</taxon>
        <taxon>Dothideomycetes</taxon>
        <taxon>Pleosporomycetidae</taxon>
        <taxon>Pleosporales</taxon>
        <taxon>Pleosporineae</taxon>
        <taxon>Pleosporaceae</taxon>
        <taxon>Bipolaris</taxon>
    </lineage>
</organism>
<dbReference type="GO" id="GO:0016787">
    <property type="term" value="F:hydrolase activity"/>
    <property type="evidence" value="ECO:0007669"/>
    <property type="project" value="UniProtKB-KW"/>
</dbReference>
<dbReference type="EMBL" id="KB445598">
    <property type="protein sequence ID" value="EMD84902.1"/>
    <property type="molecule type" value="Genomic_DNA"/>
</dbReference>
<dbReference type="OrthoDB" id="2363873at2759"/>
<protein>
    <recommendedName>
        <fullName evidence="4">Haloacid dehalogenase-like hydrolase</fullName>
    </recommendedName>
</protein>
<name>M2UAD3_COCH5</name>
<dbReference type="InterPro" id="IPR023198">
    <property type="entry name" value="PGP-like_dom2"/>
</dbReference>
<keyword evidence="1" id="KW-0378">Hydrolase</keyword>
<dbReference type="eggNOG" id="ENOG502S2N3">
    <property type="taxonomic scope" value="Eukaryota"/>
</dbReference>
<dbReference type="PANTHER" id="PTHR43316">
    <property type="entry name" value="HYDROLASE, HALOACID DELAHOGENASE-RELATED"/>
    <property type="match status" value="1"/>
</dbReference>
<dbReference type="InterPro" id="IPR036412">
    <property type="entry name" value="HAD-like_sf"/>
</dbReference>
<evidence type="ECO:0000313" key="3">
    <source>
        <dbReference type="Proteomes" id="UP000016936"/>
    </source>
</evidence>
<accession>M2UAD3</accession>
<keyword evidence="3" id="KW-1185">Reference proteome</keyword>
<dbReference type="InterPro" id="IPR051540">
    <property type="entry name" value="S-2-haloacid_dehalogenase"/>
</dbReference>
<dbReference type="AlphaFoldDB" id="M2UAD3"/>
<reference evidence="3" key="2">
    <citation type="journal article" date="2013" name="PLoS Genet.">
        <title>Comparative genome structure, secondary metabolite, and effector coding capacity across Cochliobolus pathogens.</title>
        <authorList>
            <person name="Condon B.J."/>
            <person name="Leng Y."/>
            <person name="Wu D."/>
            <person name="Bushley K.E."/>
            <person name="Ohm R.A."/>
            <person name="Otillar R."/>
            <person name="Martin J."/>
            <person name="Schackwitz W."/>
            <person name="Grimwood J."/>
            <person name="MohdZainudin N."/>
            <person name="Xue C."/>
            <person name="Wang R."/>
            <person name="Manning V.A."/>
            <person name="Dhillon B."/>
            <person name="Tu Z.J."/>
            <person name="Steffenson B.J."/>
            <person name="Salamov A."/>
            <person name="Sun H."/>
            <person name="Lowry S."/>
            <person name="LaButti K."/>
            <person name="Han J."/>
            <person name="Copeland A."/>
            <person name="Lindquist E."/>
            <person name="Barry K."/>
            <person name="Schmutz J."/>
            <person name="Baker S.E."/>
            <person name="Ciuffetti L.M."/>
            <person name="Grigoriev I.V."/>
            <person name="Zhong S."/>
            <person name="Turgeon B.G."/>
        </authorList>
    </citation>
    <scope>NUCLEOTIDE SEQUENCE [LARGE SCALE GENOMIC DNA]</scope>
    <source>
        <strain evidence="3">C5 / ATCC 48332 / race O</strain>
    </source>
</reference>
<dbReference type="Proteomes" id="UP000016936">
    <property type="component" value="Unassembled WGS sequence"/>
</dbReference>
<evidence type="ECO:0008006" key="4">
    <source>
        <dbReference type="Google" id="ProtNLM"/>
    </source>
</evidence>